<evidence type="ECO:0008006" key="4">
    <source>
        <dbReference type="Google" id="ProtNLM"/>
    </source>
</evidence>
<dbReference type="EMBL" id="CP115156">
    <property type="protein sequence ID" value="WBL31372.1"/>
    <property type="molecule type" value="Genomic_DNA"/>
</dbReference>
<evidence type="ECO:0000313" key="3">
    <source>
        <dbReference type="Proteomes" id="UP001210120"/>
    </source>
</evidence>
<organism evidence="2 3">
    <name type="scientific">Candidatus Phytoplasma sacchari</name>
    <dbReference type="NCBI Taxonomy" id="2609813"/>
    <lineage>
        <taxon>Bacteria</taxon>
        <taxon>Bacillati</taxon>
        <taxon>Mycoplasmatota</taxon>
        <taxon>Mollicutes</taxon>
        <taxon>Acholeplasmatales</taxon>
        <taxon>Acholeplasmataceae</taxon>
        <taxon>Candidatus Phytoplasma</taxon>
        <taxon>16SrXI (Rice yellow dwarf group)</taxon>
    </lineage>
</organism>
<proteinExistence type="predicted"/>
<reference evidence="2" key="1">
    <citation type="submission" date="2022-12" db="EMBL/GenBank/DDBJ databases">
        <title>Genomic Characterization of Candidatus Phytoplasma sacchari in China.</title>
        <authorList>
            <person name="Zhang R.-Y."/>
        </authorList>
    </citation>
    <scope>NUCLEOTIDE SEQUENCE [LARGE SCALE GENOMIC DNA]</scope>
    <source>
        <strain evidence="2">SCWL1</strain>
    </source>
</reference>
<feature type="transmembrane region" description="Helical" evidence="1">
    <location>
        <begin position="171"/>
        <end position="191"/>
    </location>
</feature>
<keyword evidence="1" id="KW-0812">Transmembrane</keyword>
<keyword evidence="1" id="KW-0472">Membrane</keyword>
<gene>
    <name evidence="2" type="ORF">O7R10_02050</name>
</gene>
<feature type="transmembrane region" description="Helical" evidence="1">
    <location>
        <begin position="38"/>
        <end position="62"/>
    </location>
</feature>
<evidence type="ECO:0000313" key="2">
    <source>
        <dbReference type="EMBL" id="WBL31372.1"/>
    </source>
</evidence>
<keyword evidence="3" id="KW-1185">Reference proteome</keyword>
<feature type="transmembrane region" description="Helical" evidence="1">
    <location>
        <begin position="92"/>
        <end position="112"/>
    </location>
</feature>
<feature type="transmembrane region" description="Helical" evidence="1">
    <location>
        <begin position="69"/>
        <end position="86"/>
    </location>
</feature>
<protein>
    <recommendedName>
        <fullName evidence="4">ECF transporter S component</fullName>
    </recommendedName>
</protein>
<dbReference type="Proteomes" id="UP001210120">
    <property type="component" value="Chromosome"/>
</dbReference>
<feature type="transmembrane region" description="Helical" evidence="1">
    <location>
        <begin position="12"/>
        <end position="32"/>
    </location>
</feature>
<evidence type="ECO:0000256" key="1">
    <source>
        <dbReference type="SAM" id="Phobius"/>
    </source>
</evidence>
<keyword evidence="1" id="KW-1133">Transmembrane helix</keyword>
<name>A0ABY7M2U3_9MOLU</name>
<accession>A0ABY7M2U3</accession>
<feature type="transmembrane region" description="Helical" evidence="1">
    <location>
        <begin position="124"/>
        <end position="151"/>
    </location>
</feature>
<sequence>MIKKKYSFLKEIIITSFLSSISIIFRMLLFSIRKNFIYFYYFFYRIFLVDFFALLSIIPFLVLPFYSRIFFSFLGSFISEISWFFLRGSKFIFNPFLSFFYAICWGILPNIFLKNKKSFLKIYFSLTIIIFFHFVFYILLNILFINSLLFSNINKKILSLNFLNQKVFKNILLARFFLLFLNSFIISYLYIKIRNSILEYTSEYFRLN</sequence>